<dbReference type="AlphaFoldDB" id="A0A0N4UMJ8"/>
<dbReference type="CDD" id="cd08342">
    <property type="entry name" value="HPPD_N_like"/>
    <property type="match status" value="1"/>
</dbReference>
<dbReference type="OrthoDB" id="414569at2759"/>
<dbReference type="PIRSF" id="PIRSF009283">
    <property type="entry name" value="HPP_dOase"/>
    <property type="match status" value="1"/>
</dbReference>
<evidence type="ECO:0000256" key="21">
    <source>
        <dbReference type="ARBA" id="ARBA00048047"/>
    </source>
</evidence>
<keyword evidence="13" id="KW-0828">Tyrosine catabolism</keyword>
<keyword evidence="16" id="KW-0408">Iron</keyword>
<dbReference type="Pfam" id="PF00903">
    <property type="entry name" value="Glyoxalase"/>
    <property type="match status" value="1"/>
</dbReference>
<proteinExistence type="inferred from homology"/>
<dbReference type="Proteomes" id="UP000274756">
    <property type="component" value="Unassembled WGS sequence"/>
</dbReference>
<dbReference type="GO" id="GO:0006572">
    <property type="term" value="P:L-tyrosine catabolic process"/>
    <property type="evidence" value="ECO:0007669"/>
    <property type="project" value="UniProtKB-KW"/>
</dbReference>
<evidence type="ECO:0000256" key="13">
    <source>
        <dbReference type="ARBA" id="ARBA00022878"/>
    </source>
</evidence>
<dbReference type="SUPFAM" id="SSF54593">
    <property type="entry name" value="Glyoxalase/Bleomycin resistance protein/Dihydroxybiphenyl dioxygenase"/>
    <property type="match status" value="1"/>
</dbReference>
<dbReference type="GO" id="GO:0005789">
    <property type="term" value="C:endoplasmic reticulum membrane"/>
    <property type="evidence" value="ECO:0007669"/>
    <property type="project" value="UniProtKB-SubCell"/>
</dbReference>
<evidence type="ECO:0000256" key="16">
    <source>
        <dbReference type="ARBA" id="ARBA00023004"/>
    </source>
</evidence>
<dbReference type="InterPro" id="IPR041736">
    <property type="entry name" value="4OHPhenylPyrv_dOase_N"/>
</dbReference>
<keyword evidence="9" id="KW-0963">Cytoplasm</keyword>
<keyword evidence="18" id="KW-0472">Membrane</keyword>
<evidence type="ECO:0000256" key="5">
    <source>
        <dbReference type="ARBA" id="ARBA00005162"/>
    </source>
</evidence>
<dbReference type="NCBIfam" id="TIGR01263">
    <property type="entry name" value="4HPPD"/>
    <property type="match status" value="1"/>
</dbReference>
<evidence type="ECO:0000259" key="23">
    <source>
        <dbReference type="PROSITE" id="PS51819"/>
    </source>
</evidence>
<evidence type="ECO:0000256" key="8">
    <source>
        <dbReference type="ARBA" id="ARBA00018452"/>
    </source>
</evidence>
<keyword evidence="19" id="KW-0585">Phenylalanine catabolism</keyword>
<evidence type="ECO:0000256" key="7">
    <source>
        <dbReference type="ARBA" id="ARBA00011738"/>
    </source>
</evidence>
<evidence type="ECO:0000313" key="24">
    <source>
        <dbReference type="EMBL" id="VDN52880.1"/>
    </source>
</evidence>
<dbReference type="PROSITE" id="PS51819">
    <property type="entry name" value="VOC"/>
    <property type="match status" value="2"/>
</dbReference>
<dbReference type="STRING" id="318479.A0A0N4UMJ8"/>
<comment type="function">
    <text evidence="20">Catalyzes the conversion of 4-hydroxyphenylpyruvic acid to homogentisic acid, one of the steps in tyrosine catabolism.</text>
</comment>
<evidence type="ECO:0000256" key="1">
    <source>
        <dbReference type="ARBA" id="ARBA00001962"/>
    </source>
</evidence>
<evidence type="ECO:0000256" key="4">
    <source>
        <dbReference type="ARBA" id="ARBA00004496"/>
    </source>
</evidence>
<dbReference type="FunFam" id="3.10.180.10:FF:000022">
    <property type="entry name" value="4-hydroxyphenylpyruvate dioxygenase"/>
    <property type="match status" value="1"/>
</dbReference>
<dbReference type="GO" id="GO:0006559">
    <property type="term" value="P:L-phenylalanine catabolic process"/>
    <property type="evidence" value="ECO:0007669"/>
    <property type="project" value="UniProtKB-KW"/>
</dbReference>
<evidence type="ECO:0000256" key="6">
    <source>
        <dbReference type="ARBA" id="ARBA00005877"/>
    </source>
</evidence>
<dbReference type="InterPro" id="IPR029068">
    <property type="entry name" value="Glyas_Bleomycin-R_OHBP_Dase"/>
</dbReference>
<reference evidence="27" key="1">
    <citation type="submission" date="2017-02" db="UniProtKB">
        <authorList>
            <consortium name="WormBaseParasite"/>
        </authorList>
    </citation>
    <scope>IDENTIFICATION</scope>
</reference>
<sequence>MYDFGLAMLNSNYKVINCKKGPRPTNQKRIYFIIWKYNLYYFKAAFWYCALFGFKPLAYRGLETGNRLIASHAVQQGKIIFVFESALLPCCKKIGAHVAHHGDGVKDIAFQVENIEWIIEKARSKGAKILSEVSEESDEYGFVKTASLQTYGDTVHTLIERRNYNGVFLPGFRKHNMKTELFDKLPQVGLHFIDHCVGNQAEHQMEITVKWYENVLGFHRFWSVDDSIIHTEYSALRSVVVTNAQETIKMPINEPATGRKAISQIQEFVDFYGGAGVQHIALNTTDIIQAITALKARGMEFLQIPEVYYKTLRKKLQSAKVKGFGAGNFKALFESIEMEQNERGNLFYTNVVDGGERI</sequence>
<evidence type="ECO:0000256" key="18">
    <source>
        <dbReference type="ARBA" id="ARBA00023136"/>
    </source>
</evidence>
<evidence type="ECO:0000256" key="19">
    <source>
        <dbReference type="ARBA" id="ARBA00023232"/>
    </source>
</evidence>
<evidence type="ECO:0000256" key="15">
    <source>
        <dbReference type="ARBA" id="ARBA00023002"/>
    </source>
</evidence>
<keyword evidence="17" id="KW-0333">Golgi apparatus</keyword>
<comment type="pathway">
    <text evidence="5">Amino-acid degradation; L-phenylalanine degradation; acetoacetate and fumarate from L-phenylalanine: step 3/6.</text>
</comment>
<dbReference type="PANTHER" id="PTHR11959">
    <property type="entry name" value="4-HYDROXYPHENYLPYRUVATE DIOXYGENASE"/>
    <property type="match status" value="1"/>
</dbReference>
<feature type="domain" description="VOC" evidence="23">
    <location>
        <begin position="192"/>
        <end position="338"/>
    </location>
</feature>
<dbReference type="WBParaSite" id="DME_0000907901-mRNA-1">
    <property type="protein sequence ID" value="DME_0000907901-mRNA-1"/>
    <property type="gene ID" value="DME_0000907901"/>
</dbReference>
<evidence type="ECO:0000256" key="3">
    <source>
        <dbReference type="ARBA" id="ARBA00004406"/>
    </source>
</evidence>
<evidence type="ECO:0000313" key="27">
    <source>
        <dbReference type="WBParaSite" id="DME_0000907901-mRNA-1"/>
    </source>
</evidence>
<evidence type="ECO:0000256" key="2">
    <source>
        <dbReference type="ARBA" id="ARBA00004395"/>
    </source>
</evidence>
<dbReference type="GO" id="GO:0042803">
    <property type="term" value="F:protein homodimerization activity"/>
    <property type="evidence" value="ECO:0007669"/>
    <property type="project" value="UniProtKB-ARBA"/>
</dbReference>
<dbReference type="InterPro" id="IPR037523">
    <property type="entry name" value="VOC_core"/>
</dbReference>
<comment type="subunit">
    <text evidence="7">Homodimer.</text>
</comment>
<evidence type="ECO:0000256" key="14">
    <source>
        <dbReference type="ARBA" id="ARBA00022964"/>
    </source>
</evidence>
<dbReference type="InterPro" id="IPR004360">
    <property type="entry name" value="Glyas_Fos-R_dOase_dom"/>
</dbReference>
<keyword evidence="12" id="KW-0256">Endoplasmic reticulum</keyword>
<evidence type="ECO:0000313" key="25">
    <source>
        <dbReference type="Proteomes" id="UP000038040"/>
    </source>
</evidence>
<keyword evidence="14" id="KW-0223">Dioxygenase</keyword>
<dbReference type="GO" id="GO:0003868">
    <property type="term" value="F:4-hydroxyphenylpyruvate dioxygenase activity"/>
    <property type="evidence" value="ECO:0007669"/>
    <property type="project" value="UniProtKB-EC"/>
</dbReference>
<evidence type="ECO:0000256" key="12">
    <source>
        <dbReference type="ARBA" id="ARBA00022824"/>
    </source>
</evidence>
<dbReference type="Proteomes" id="UP000038040">
    <property type="component" value="Unplaced"/>
</dbReference>
<comment type="similarity">
    <text evidence="6 22">Belongs to the 4HPPD family.</text>
</comment>
<dbReference type="InterPro" id="IPR005956">
    <property type="entry name" value="4OHPhenylPyrv_dOase"/>
</dbReference>
<dbReference type="GO" id="GO:0046872">
    <property type="term" value="F:metal ion binding"/>
    <property type="evidence" value="ECO:0007669"/>
    <property type="project" value="UniProtKB-KW"/>
</dbReference>
<organism evidence="25 27">
    <name type="scientific">Dracunculus medinensis</name>
    <name type="common">Guinea worm</name>
    <dbReference type="NCBI Taxonomy" id="318479"/>
    <lineage>
        <taxon>Eukaryota</taxon>
        <taxon>Metazoa</taxon>
        <taxon>Ecdysozoa</taxon>
        <taxon>Nematoda</taxon>
        <taxon>Chromadorea</taxon>
        <taxon>Rhabditida</taxon>
        <taxon>Spirurina</taxon>
        <taxon>Dracunculoidea</taxon>
        <taxon>Dracunculidae</taxon>
        <taxon>Dracunculus</taxon>
    </lineage>
</organism>
<evidence type="ECO:0000256" key="17">
    <source>
        <dbReference type="ARBA" id="ARBA00023034"/>
    </source>
</evidence>
<reference evidence="24 26" key="2">
    <citation type="submission" date="2018-11" db="EMBL/GenBank/DDBJ databases">
        <authorList>
            <consortium name="Pathogen Informatics"/>
        </authorList>
    </citation>
    <scope>NUCLEOTIDE SEQUENCE [LARGE SCALE GENOMIC DNA]</scope>
</reference>
<evidence type="ECO:0000256" key="11">
    <source>
        <dbReference type="ARBA" id="ARBA00022737"/>
    </source>
</evidence>
<keyword evidence="11" id="KW-0677">Repeat</keyword>
<accession>A0A0N4UMJ8</accession>
<dbReference type="PANTHER" id="PTHR11959:SF1">
    <property type="entry name" value="4-HYDROXYPHENYLPYRUVATE DIOXYGENASE"/>
    <property type="match status" value="1"/>
</dbReference>
<dbReference type="EMBL" id="UYYG01000084">
    <property type="protein sequence ID" value="VDN52880.1"/>
    <property type="molecule type" value="Genomic_DNA"/>
</dbReference>
<gene>
    <name evidence="24" type="ORF">DME_LOCUS2853</name>
</gene>
<keyword evidence="26" id="KW-1185">Reference proteome</keyword>
<comment type="subcellular location">
    <subcellularLocation>
        <location evidence="4">Cytoplasm</location>
    </subcellularLocation>
    <subcellularLocation>
        <location evidence="3">Endoplasmic reticulum membrane</location>
        <topology evidence="3">Peripheral membrane protein</topology>
    </subcellularLocation>
    <subcellularLocation>
        <location evidence="2">Golgi apparatus membrane</location>
        <topology evidence="2">Peripheral membrane protein</topology>
    </subcellularLocation>
</comment>
<comment type="cofactor">
    <cofactor evidence="1">
        <name>Fe cation</name>
        <dbReference type="ChEBI" id="CHEBI:24875"/>
    </cofactor>
</comment>
<dbReference type="InterPro" id="IPR041735">
    <property type="entry name" value="4OHPhenylPyrv_dOase_C"/>
</dbReference>
<dbReference type="CDD" id="cd07250">
    <property type="entry name" value="HPPD_C_like"/>
    <property type="match status" value="1"/>
</dbReference>
<evidence type="ECO:0000256" key="20">
    <source>
        <dbReference type="ARBA" id="ARBA00033727"/>
    </source>
</evidence>
<evidence type="ECO:0000256" key="10">
    <source>
        <dbReference type="ARBA" id="ARBA00022723"/>
    </source>
</evidence>
<evidence type="ECO:0000256" key="22">
    <source>
        <dbReference type="PIRNR" id="PIRNR009283"/>
    </source>
</evidence>
<dbReference type="Gene3D" id="3.10.180.10">
    <property type="entry name" value="2,3-Dihydroxybiphenyl 1,2-Dioxygenase, domain 1"/>
    <property type="match status" value="3"/>
</dbReference>
<name>A0A0N4UMJ8_DRAME</name>
<feature type="domain" description="VOC" evidence="23">
    <location>
        <begin position="29"/>
        <end position="161"/>
    </location>
</feature>
<dbReference type="GO" id="GO:0000139">
    <property type="term" value="C:Golgi membrane"/>
    <property type="evidence" value="ECO:0007669"/>
    <property type="project" value="UniProtKB-SubCell"/>
</dbReference>
<protein>
    <recommendedName>
        <fullName evidence="8 22">4-hydroxyphenylpyruvate dioxygenase</fullName>
    </recommendedName>
</protein>
<evidence type="ECO:0000313" key="26">
    <source>
        <dbReference type="Proteomes" id="UP000274756"/>
    </source>
</evidence>
<keyword evidence="15" id="KW-0560">Oxidoreductase</keyword>
<evidence type="ECO:0000256" key="9">
    <source>
        <dbReference type="ARBA" id="ARBA00022490"/>
    </source>
</evidence>
<comment type="catalytic activity">
    <reaction evidence="21">
        <text>3-(4-hydroxyphenyl)pyruvate + O2 = homogentisate + CO2</text>
        <dbReference type="Rhea" id="RHEA:16189"/>
        <dbReference type="ChEBI" id="CHEBI:15379"/>
        <dbReference type="ChEBI" id="CHEBI:16169"/>
        <dbReference type="ChEBI" id="CHEBI:16526"/>
        <dbReference type="ChEBI" id="CHEBI:36242"/>
        <dbReference type="EC" id="1.13.11.27"/>
    </reaction>
    <physiologicalReaction direction="left-to-right" evidence="21">
        <dbReference type="Rhea" id="RHEA:16190"/>
    </physiologicalReaction>
</comment>
<keyword evidence="10" id="KW-0479">Metal-binding</keyword>